<comment type="subcellular location">
    <subcellularLocation>
        <location evidence="1 8">Cell membrane</location>
        <topology evidence="1 8">Multi-pass membrane protein</topology>
    </subcellularLocation>
</comment>
<evidence type="ECO:0000256" key="5">
    <source>
        <dbReference type="ARBA" id="ARBA00022692"/>
    </source>
</evidence>
<accession>A0A662D9B9</accession>
<dbReference type="InterPro" id="IPR035906">
    <property type="entry name" value="MetI-like_sf"/>
</dbReference>
<gene>
    <name evidence="10" type="primary">potB</name>
    <name evidence="10" type="ORF">DRJ04_09295</name>
</gene>
<dbReference type="GO" id="GO:0005886">
    <property type="term" value="C:plasma membrane"/>
    <property type="evidence" value="ECO:0007669"/>
    <property type="project" value="UniProtKB-SubCell"/>
</dbReference>
<feature type="transmembrane region" description="Helical" evidence="8">
    <location>
        <begin position="165"/>
        <end position="184"/>
    </location>
</feature>
<reference evidence="10 11" key="1">
    <citation type="submission" date="2018-06" db="EMBL/GenBank/DDBJ databases">
        <title>Extensive metabolic versatility and redundancy in microbially diverse, dynamic hydrothermal sediments.</title>
        <authorList>
            <person name="Dombrowski N."/>
            <person name="Teske A."/>
            <person name="Baker B.J."/>
        </authorList>
    </citation>
    <scope>NUCLEOTIDE SEQUENCE [LARGE SCALE GENOMIC DNA]</scope>
    <source>
        <strain evidence="10">B3_G15</strain>
    </source>
</reference>
<protein>
    <submittedName>
        <fullName evidence="10">Spermidine/putrescine ABC transporter permease</fullName>
    </submittedName>
</protein>
<dbReference type="Gene3D" id="1.10.3720.10">
    <property type="entry name" value="MetI-like"/>
    <property type="match status" value="1"/>
</dbReference>
<name>A0A662D9B9_UNCAE</name>
<dbReference type="SUPFAM" id="SSF161098">
    <property type="entry name" value="MetI-like"/>
    <property type="match status" value="1"/>
</dbReference>
<evidence type="ECO:0000313" key="10">
    <source>
        <dbReference type="EMBL" id="RLE10313.1"/>
    </source>
</evidence>
<keyword evidence="3 8" id="KW-0813">Transport</keyword>
<keyword evidence="7 8" id="KW-0472">Membrane</keyword>
<evidence type="ECO:0000256" key="2">
    <source>
        <dbReference type="ARBA" id="ARBA00007069"/>
    </source>
</evidence>
<dbReference type="PROSITE" id="PS50928">
    <property type="entry name" value="ABC_TM1"/>
    <property type="match status" value="1"/>
</dbReference>
<dbReference type="PANTHER" id="PTHR42929">
    <property type="entry name" value="INNER MEMBRANE ABC TRANSPORTER PERMEASE PROTEIN YDCU-RELATED-RELATED"/>
    <property type="match status" value="1"/>
</dbReference>
<comment type="similarity">
    <text evidence="2">Belongs to the binding-protein-dependent transport system permease family. CysTW subfamily.</text>
</comment>
<proteinExistence type="inferred from homology"/>
<comment type="caution">
    <text evidence="10">The sequence shown here is derived from an EMBL/GenBank/DDBJ whole genome shotgun (WGS) entry which is preliminary data.</text>
</comment>
<evidence type="ECO:0000256" key="8">
    <source>
        <dbReference type="RuleBase" id="RU363032"/>
    </source>
</evidence>
<dbReference type="CDD" id="cd06261">
    <property type="entry name" value="TM_PBP2"/>
    <property type="match status" value="1"/>
</dbReference>
<dbReference type="Proteomes" id="UP000280417">
    <property type="component" value="Unassembled WGS sequence"/>
</dbReference>
<evidence type="ECO:0000256" key="1">
    <source>
        <dbReference type="ARBA" id="ARBA00004651"/>
    </source>
</evidence>
<dbReference type="PANTHER" id="PTHR42929:SF1">
    <property type="entry name" value="INNER MEMBRANE ABC TRANSPORTER PERMEASE PROTEIN YDCU-RELATED"/>
    <property type="match status" value="1"/>
</dbReference>
<evidence type="ECO:0000256" key="4">
    <source>
        <dbReference type="ARBA" id="ARBA00022475"/>
    </source>
</evidence>
<dbReference type="Pfam" id="PF00528">
    <property type="entry name" value="BPD_transp_1"/>
    <property type="match status" value="1"/>
</dbReference>
<dbReference type="GO" id="GO:0055085">
    <property type="term" value="P:transmembrane transport"/>
    <property type="evidence" value="ECO:0007669"/>
    <property type="project" value="InterPro"/>
</dbReference>
<feature type="transmembrane region" description="Helical" evidence="8">
    <location>
        <begin position="218"/>
        <end position="237"/>
    </location>
</feature>
<keyword evidence="6 8" id="KW-1133">Transmembrane helix</keyword>
<keyword evidence="5 8" id="KW-0812">Transmembrane</keyword>
<dbReference type="EMBL" id="QMQA01000325">
    <property type="protein sequence ID" value="RLE10313.1"/>
    <property type="molecule type" value="Genomic_DNA"/>
</dbReference>
<sequence length="297" mass="33042">MRTLKVKKDKTKKRNSLSVQLPIYIGPISIWIVLFVFAPLGIILYFSFLKTGPFGEIIKTFTIENYRAIIAGEYGMIFIRTFLYAFFTNFTCLALGYPLAYWIAKYGGNRKTFLMSLVIIPSWTAYLIRLYAFKTLVGTNGLINNLLLSLNIISTPLRMLYTPEIVMIGLVYSWLPFMVLPLYASLEGLDPALWEAAVDLGATPLERFFKVTLPLTKGGIIAGTILVFIPSLGEWLVPHILGGDKVMMVGSLVAYKFIGVGDIPKGASLALFLAAIVIAILFVFIKLGGEEALERML</sequence>
<keyword evidence="4" id="KW-1003">Cell membrane</keyword>
<evidence type="ECO:0000313" key="11">
    <source>
        <dbReference type="Proteomes" id="UP000280417"/>
    </source>
</evidence>
<feature type="transmembrane region" description="Helical" evidence="8">
    <location>
        <begin position="21"/>
        <end position="46"/>
    </location>
</feature>
<feature type="transmembrane region" description="Helical" evidence="8">
    <location>
        <begin position="82"/>
        <end position="100"/>
    </location>
</feature>
<dbReference type="AlphaFoldDB" id="A0A662D9B9"/>
<evidence type="ECO:0000259" key="9">
    <source>
        <dbReference type="PROSITE" id="PS50928"/>
    </source>
</evidence>
<dbReference type="InterPro" id="IPR000515">
    <property type="entry name" value="MetI-like"/>
</dbReference>
<feature type="transmembrane region" description="Helical" evidence="8">
    <location>
        <begin position="269"/>
        <end position="289"/>
    </location>
</feature>
<feature type="domain" description="ABC transmembrane type-1" evidence="9">
    <location>
        <begin position="78"/>
        <end position="284"/>
    </location>
</feature>
<evidence type="ECO:0000256" key="7">
    <source>
        <dbReference type="ARBA" id="ARBA00023136"/>
    </source>
</evidence>
<organism evidence="10 11">
    <name type="scientific">Aerophobetes bacterium</name>
    <dbReference type="NCBI Taxonomy" id="2030807"/>
    <lineage>
        <taxon>Bacteria</taxon>
        <taxon>Candidatus Aerophobota</taxon>
    </lineage>
</organism>
<evidence type="ECO:0000256" key="3">
    <source>
        <dbReference type="ARBA" id="ARBA00022448"/>
    </source>
</evidence>
<feature type="transmembrane region" description="Helical" evidence="8">
    <location>
        <begin position="112"/>
        <end position="129"/>
    </location>
</feature>
<evidence type="ECO:0000256" key="6">
    <source>
        <dbReference type="ARBA" id="ARBA00022989"/>
    </source>
</evidence>